<evidence type="ECO:0000313" key="2">
    <source>
        <dbReference type="EMBL" id="OEL34881.1"/>
    </source>
</evidence>
<feature type="non-terminal residue" evidence="2">
    <location>
        <position position="1"/>
    </location>
</feature>
<proteinExistence type="predicted"/>
<dbReference type="EMBL" id="LWDX02014086">
    <property type="protein sequence ID" value="OEL34881.1"/>
    <property type="molecule type" value="Genomic_DNA"/>
</dbReference>
<sequence>LTLPLGHTLALPPPPGRRRGAWGEEEAAARAGKAEVARPACDASAIWR</sequence>
<feature type="region of interest" description="Disordered" evidence="1">
    <location>
        <begin position="1"/>
        <end position="35"/>
    </location>
</feature>
<protein>
    <submittedName>
        <fullName evidence="2">Uncharacterized protein</fullName>
    </submittedName>
</protein>
<evidence type="ECO:0000313" key="3">
    <source>
        <dbReference type="Proteomes" id="UP000095767"/>
    </source>
</evidence>
<comment type="caution">
    <text evidence="2">The sequence shown here is derived from an EMBL/GenBank/DDBJ whole genome shotgun (WGS) entry which is preliminary data.</text>
</comment>
<reference evidence="2 3" key="1">
    <citation type="submission" date="2016-09" db="EMBL/GenBank/DDBJ databases">
        <title>The draft genome of Dichanthelium oligosanthes: A C3 panicoid grass species.</title>
        <authorList>
            <person name="Studer A.J."/>
            <person name="Schnable J.C."/>
            <person name="Brutnell T.P."/>
        </authorList>
    </citation>
    <scope>NUCLEOTIDE SEQUENCE [LARGE SCALE GENOMIC DNA]</scope>
    <source>
        <strain evidence="3">cv. Kellogg 1175</strain>
        <tissue evidence="2">Leaf</tissue>
    </source>
</reference>
<keyword evidence="3" id="KW-1185">Reference proteome</keyword>
<evidence type="ECO:0000256" key="1">
    <source>
        <dbReference type="SAM" id="MobiDB-lite"/>
    </source>
</evidence>
<dbReference type="Proteomes" id="UP000095767">
    <property type="component" value="Unassembled WGS sequence"/>
</dbReference>
<accession>A0A1E5WBX9</accession>
<gene>
    <name evidence="2" type="ORF">BAE44_0004100</name>
</gene>
<organism evidence="2 3">
    <name type="scientific">Dichanthelium oligosanthes</name>
    <dbReference type="NCBI Taxonomy" id="888268"/>
    <lineage>
        <taxon>Eukaryota</taxon>
        <taxon>Viridiplantae</taxon>
        <taxon>Streptophyta</taxon>
        <taxon>Embryophyta</taxon>
        <taxon>Tracheophyta</taxon>
        <taxon>Spermatophyta</taxon>
        <taxon>Magnoliopsida</taxon>
        <taxon>Liliopsida</taxon>
        <taxon>Poales</taxon>
        <taxon>Poaceae</taxon>
        <taxon>PACMAD clade</taxon>
        <taxon>Panicoideae</taxon>
        <taxon>Panicodae</taxon>
        <taxon>Paniceae</taxon>
        <taxon>Dichantheliinae</taxon>
        <taxon>Dichanthelium</taxon>
    </lineage>
</organism>
<name>A0A1E5WBX9_9POAL</name>
<dbReference type="AlphaFoldDB" id="A0A1E5WBX9"/>